<name>A0A5C6NZJ4_9TELE</name>
<dbReference type="EMBL" id="RHFK02000008">
    <property type="protein sequence ID" value="TWW72485.1"/>
    <property type="molecule type" value="Genomic_DNA"/>
</dbReference>
<dbReference type="InterPro" id="IPR003598">
    <property type="entry name" value="Ig_sub2"/>
</dbReference>
<dbReference type="Proteomes" id="UP000324091">
    <property type="component" value="Chromosome 16"/>
</dbReference>
<evidence type="ECO:0000313" key="4">
    <source>
        <dbReference type="Proteomes" id="UP000324091"/>
    </source>
</evidence>
<evidence type="ECO:0000259" key="2">
    <source>
        <dbReference type="PROSITE" id="PS50835"/>
    </source>
</evidence>
<dbReference type="InterPro" id="IPR013783">
    <property type="entry name" value="Ig-like_fold"/>
</dbReference>
<dbReference type="Pfam" id="PF07679">
    <property type="entry name" value="I-set"/>
    <property type="match status" value="1"/>
</dbReference>
<feature type="region of interest" description="Disordered" evidence="1">
    <location>
        <begin position="396"/>
        <end position="420"/>
    </location>
</feature>
<dbReference type="InterPro" id="IPR013098">
    <property type="entry name" value="Ig_I-set"/>
</dbReference>
<dbReference type="FunFam" id="2.60.40.10:FF:000423">
    <property type="entry name" value="Fibroblast growth factor receptor"/>
    <property type="match status" value="1"/>
</dbReference>
<dbReference type="SUPFAM" id="SSF48726">
    <property type="entry name" value="Immunoglobulin"/>
    <property type="match status" value="1"/>
</dbReference>
<dbReference type="InterPro" id="IPR003599">
    <property type="entry name" value="Ig_sub"/>
</dbReference>
<gene>
    <name evidence="3" type="ORF">D4764_16G0009820</name>
</gene>
<evidence type="ECO:0000313" key="3">
    <source>
        <dbReference type="EMBL" id="TWW72485.1"/>
    </source>
</evidence>
<keyword evidence="4" id="KW-1185">Reference proteome</keyword>
<comment type="caution">
    <text evidence="3">The sequence shown here is derived from an EMBL/GenBank/DDBJ whole genome shotgun (WGS) entry which is preliminary data.</text>
</comment>
<dbReference type="AlphaFoldDB" id="A0A5C6NZJ4"/>
<keyword evidence="3" id="KW-0675">Receptor</keyword>
<proteinExistence type="predicted"/>
<dbReference type="SMART" id="SM00408">
    <property type="entry name" value="IGc2"/>
    <property type="match status" value="1"/>
</dbReference>
<reference evidence="3 4" key="1">
    <citation type="submission" date="2019-04" db="EMBL/GenBank/DDBJ databases">
        <title>Chromosome genome assembly for Takifugu flavidus.</title>
        <authorList>
            <person name="Xiao S."/>
        </authorList>
    </citation>
    <scope>NUCLEOTIDE SEQUENCE [LARGE SCALE GENOMIC DNA]</scope>
    <source>
        <strain evidence="3">HTHZ2018</strain>
        <tissue evidence="3">Muscle</tissue>
    </source>
</reference>
<dbReference type="Gene3D" id="2.60.40.10">
    <property type="entry name" value="Immunoglobulins"/>
    <property type="match status" value="1"/>
</dbReference>
<dbReference type="PROSITE" id="PS50835">
    <property type="entry name" value="IG_LIKE"/>
    <property type="match status" value="1"/>
</dbReference>
<feature type="region of interest" description="Disordered" evidence="1">
    <location>
        <begin position="324"/>
        <end position="346"/>
    </location>
</feature>
<dbReference type="InterPro" id="IPR036179">
    <property type="entry name" value="Ig-like_dom_sf"/>
</dbReference>
<sequence>MARTPFLVHVVRVPSALIRGGTVFCLTFCRTRTTQSPSSGAFNGCQQQAHVCSTKGRFYSAPVRQCSAFSELRVSGDDYAPPLSPILLLYDMKTPSDLLFCSFTQLGAALTSAPPQGCGPLDGVVNHTRLSAVSAVLVLPERRLDPMRHARADSVSSETAFLEDYVLGVGDTLEMTCDMEDHAEPVVWFKDGAALASSNRTRVGQRILRIINVSYEDSGVYSCRLARSNVLLSNYTIRVTAGTADSAPAAALKYSAEVSDIEKQHQIQHLDVIQPAESGSAETRVGAASLDGGASQNLKLGGFGSSFSSAGLPRKQLALISPTHGAEPENAQDSLSSGDDEDYDEDLEDADFSDSWAKIAAVSSPSNGAGHVNVFWCQKLNLSSIKSGVNRGVEVNVQHLPPRPGGDVGAGGAARGLEPS</sequence>
<organism evidence="3 4">
    <name type="scientific">Takifugu flavidus</name>
    <name type="common">sansaifugu</name>
    <dbReference type="NCBI Taxonomy" id="433684"/>
    <lineage>
        <taxon>Eukaryota</taxon>
        <taxon>Metazoa</taxon>
        <taxon>Chordata</taxon>
        <taxon>Craniata</taxon>
        <taxon>Vertebrata</taxon>
        <taxon>Euteleostomi</taxon>
        <taxon>Actinopterygii</taxon>
        <taxon>Neopterygii</taxon>
        <taxon>Teleostei</taxon>
        <taxon>Neoteleostei</taxon>
        <taxon>Acanthomorphata</taxon>
        <taxon>Eupercaria</taxon>
        <taxon>Tetraodontiformes</taxon>
        <taxon>Tetradontoidea</taxon>
        <taxon>Tetraodontidae</taxon>
        <taxon>Takifugu</taxon>
    </lineage>
</organism>
<protein>
    <submittedName>
        <fullName evidence="3">Fibroblast growth factor receptor 3</fullName>
    </submittedName>
</protein>
<dbReference type="InterPro" id="IPR007110">
    <property type="entry name" value="Ig-like_dom"/>
</dbReference>
<feature type="domain" description="Ig-like" evidence="2">
    <location>
        <begin position="140"/>
        <end position="233"/>
    </location>
</feature>
<accession>A0A5C6NZJ4</accession>
<evidence type="ECO:0000256" key="1">
    <source>
        <dbReference type="SAM" id="MobiDB-lite"/>
    </source>
</evidence>
<dbReference type="SMART" id="SM00409">
    <property type="entry name" value="IG"/>
    <property type="match status" value="1"/>
</dbReference>